<name>H6X421_9CAUD</name>
<dbReference type="RefSeq" id="YP_007007369.1">
    <property type="nucleotide sequence ID" value="NC_019526.1"/>
</dbReference>
<reference evidence="1 2" key="1">
    <citation type="journal article" date="2012" name="J. Virol.">
        <title>Genome of Klebsiella sp.-Infecting Bacteriophage vB_KleM_RaK2.</title>
        <authorList>
            <person name="Simoliunas E."/>
            <person name="Kaliniene L."/>
            <person name="Truncaite L."/>
            <person name="Klausa V."/>
            <person name="Zajanckauskaite A."/>
            <person name="Meskys R."/>
        </authorList>
    </citation>
    <scope>NUCLEOTIDE SEQUENCE [LARGE SCALE GENOMIC DNA]</scope>
</reference>
<dbReference type="KEGG" id="vg:14012802"/>
<sequence>MPIHGKPDECSNILKNFNFSDFNRTVRQNGIYYYKHKVYNSLRISVNARKGIILFKREIRGHKRTDCVTYSLKDNKVSILYKQGFSSKLFEYDFSTDEDEIFMQSTVQDKFYPKYTDFIKIKRLFVSFKQDIIEWSNELEKNALKRRSMSYTYINRYRT</sequence>
<gene>
    <name evidence="1" type="ORF">RaK2_00214</name>
</gene>
<protein>
    <submittedName>
        <fullName evidence="1">Uncharacterized protein</fullName>
    </submittedName>
</protein>
<dbReference type="EMBL" id="JQ513383">
    <property type="protein sequence ID" value="AFA44487.1"/>
    <property type="molecule type" value="Genomic_DNA"/>
</dbReference>
<evidence type="ECO:0000313" key="2">
    <source>
        <dbReference type="Proteomes" id="UP000007524"/>
    </source>
</evidence>
<organism evidence="1 2">
    <name type="scientific">Klebsiella phage vB_KleM_RaK2</name>
    <dbReference type="NCBI Taxonomy" id="1147094"/>
    <lineage>
        <taxon>Viruses</taxon>
        <taxon>Duplodnaviria</taxon>
        <taxon>Heunggongvirae</taxon>
        <taxon>Uroviricota</taxon>
        <taxon>Caudoviricetes</taxon>
        <taxon>Alcyoneusvirus</taxon>
        <taxon>Alcyoneusvirus RaK2</taxon>
    </lineage>
</organism>
<dbReference type="GeneID" id="14012802"/>
<dbReference type="Proteomes" id="UP000007524">
    <property type="component" value="Segment"/>
</dbReference>
<keyword evidence="2" id="KW-1185">Reference proteome</keyword>
<accession>H6X421</accession>
<evidence type="ECO:0000313" key="1">
    <source>
        <dbReference type="EMBL" id="AFA44487.1"/>
    </source>
</evidence>
<proteinExistence type="predicted"/>